<organism evidence="4 5">
    <name type="scientific">Amorphotheca resinae ATCC 22711</name>
    <dbReference type="NCBI Taxonomy" id="857342"/>
    <lineage>
        <taxon>Eukaryota</taxon>
        <taxon>Fungi</taxon>
        <taxon>Dikarya</taxon>
        <taxon>Ascomycota</taxon>
        <taxon>Pezizomycotina</taxon>
        <taxon>Leotiomycetes</taxon>
        <taxon>Helotiales</taxon>
        <taxon>Amorphothecaceae</taxon>
        <taxon>Amorphotheca</taxon>
    </lineage>
</organism>
<sequence>MAPPPPFSFLPLGAIIQSFLVGSTNIVQGFPSQEHYISHNTPFFGETIGRVANRISGATIQSLNNQSYKLEANNGGNALHGGVKGWGKRVWDGPHPIGLREIQGLEGKLDGGESVKFTLKSEHGEEGYPGTVQASVVYTSGTQRSKEGKEVRVLGIEYEVQLVGDEVDETVVNVTNHSYFNLSGTPTIAGTEVALCTSSYLPVDSGGIPTSVQTATYPGITPNTVFTLGPTDPDIDDCFIVSPSETSSIPLDTRSSRLNKLISAYHPQTKIHLEVLSTEPAFQFYTGKYIDVPEIQWEGGKVEARGPRSGFCVEPSRYVNAVNVPQWRDQVVLKKGEVYGSRIVYRGWSDE</sequence>
<dbReference type="EMBL" id="KZ679019">
    <property type="protein sequence ID" value="PSS06936.1"/>
    <property type="molecule type" value="Genomic_DNA"/>
</dbReference>
<dbReference type="InParanoid" id="A0A2T3APL0"/>
<gene>
    <name evidence="4" type="ORF">M430DRAFT_147926</name>
</gene>
<dbReference type="CDD" id="cd09019">
    <property type="entry name" value="galactose_mutarotase_like"/>
    <property type="match status" value="1"/>
</dbReference>
<reference evidence="4 5" key="1">
    <citation type="journal article" date="2018" name="New Phytol.">
        <title>Comparative genomics and transcriptomics depict ericoid mycorrhizal fungi as versatile saprotrophs and plant mutualists.</title>
        <authorList>
            <person name="Martino E."/>
            <person name="Morin E."/>
            <person name="Grelet G.A."/>
            <person name="Kuo A."/>
            <person name="Kohler A."/>
            <person name="Daghino S."/>
            <person name="Barry K.W."/>
            <person name="Cichocki N."/>
            <person name="Clum A."/>
            <person name="Dockter R.B."/>
            <person name="Hainaut M."/>
            <person name="Kuo R.C."/>
            <person name="LaButti K."/>
            <person name="Lindahl B.D."/>
            <person name="Lindquist E.A."/>
            <person name="Lipzen A."/>
            <person name="Khouja H.R."/>
            <person name="Magnuson J."/>
            <person name="Murat C."/>
            <person name="Ohm R.A."/>
            <person name="Singer S.W."/>
            <person name="Spatafora J.W."/>
            <person name="Wang M."/>
            <person name="Veneault-Fourrey C."/>
            <person name="Henrissat B."/>
            <person name="Grigoriev I.V."/>
            <person name="Martin F.M."/>
            <person name="Perotto S."/>
        </authorList>
    </citation>
    <scope>NUCLEOTIDE SEQUENCE [LARGE SCALE GENOMIC DNA]</scope>
    <source>
        <strain evidence="4 5">ATCC 22711</strain>
    </source>
</reference>
<dbReference type="AlphaFoldDB" id="A0A2T3APL0"/>
<dbReference type="Proteomes" id="UP000241818">
    <property type="component" value="Unassembled WGS sequence"/>
</dbReference>
<evidence type="ECO:0000256" key="2">
    <source>
        <dbReference type="ARBA" id="ARBA00023235"/>
    </source>
</evidence>
<dbReference type="GeneID" id="36571177"/>
<dbReference type="OrthoDB" id="274691at2759"/>
<comment type="similarity">
    <text evidence="1">Belongs to the aldose epimerase family.</text>
</comment>
<dbReference type="InterPro" id="IPR011013">
    <property type="entry name" value="Gal_mutarotase_sf_dom"/>
</dbReference>
<dbReference type="InterPro" id="IPR014718">
    <property type="entry name" value="GH-type_carb-bd"/>
</dbReference>
<proteinExistence type="inferred from homology"/>
<keyword evidence="5" id="KW-1185">Reference proteome</keyword>
<dbReference type="Pfam" id="PF01263">
    <property type="entry name" value="Aldose_epim"/>
    <property type="match status" value="1"/>
</dbReference>
<dbReference type="InterPro" id="IPR047215">
    <property type="entry name" value="Galactose_mutarotase-like"/>
</dbReference>
<dbReference type="GO" id="GO:0006006">
    <property type="term" value="P:glucose metabolic process"/>
    <property type="evidence" value="ECO:0007669"/>
    <property type="project" value="TreeGrafter"/>
</dbReference>
<dbReference type="RefSeq" id="XP_024716592.1">
    <property type="nucleotide sequence ID" value="XM_024863096.1"/>
</dbReference>
<dbReference type="SUPFAM" id="SSF74650">
    <property type="entry name" value="Galactose mutarotase-like"/>
    <property type="match status" value="1"/>
</dbReference>
<name>A0A2T3APL0_AMORE</name>
<dbReference type="GO" id="GO:0030246">
    <property type="term" value="F:carbohydrate binding"/>
    <property type="evidence" value="ECO:0007669"/>
    <property type="project" value="InterPro"/>
</dbReference>
<dbReference type="GO" id="GO:0033499">
    <property type="term" value="P:galactose catabolic process via UDP-galactose, Leloir pathway"/>
    <property type="evidence" value="ECO:0007669"/>
    <property type="project" value="TreeGrafter"/>
</dbReference>
<keyword evidence="3" id="KW-0119">Carbohydrate metabolism</keyword>
<dbReference type="GO" id="GO:0004034">
    <property type="term" value="F:aldose 1-epimerase activity"/>
    <property type="evidence" value="ECO:0007669"/>
    <property type="project" value="TreeGrafter"/>
</dbReference>
<evidence type="ECO:0000256" key="1">
    <source>
        <dbReference type="ARBA" id="ARBA00006206"/>
    </source>
</evidence>
<accession>A0A2T3APL0</accession>
<protein>
    <submittedName>
        <fullName evidence="4">Uncharacterized protein</fullName>
    </submittedName>
</protein>
<dbReference type="FunCoup" id="A0A2T3APL0">
    <property type="interactions" value="736"/>
</dbReference>
<dbReference type="InterPro" id="IPR008183">
    <property type="entry name" value="Aldose_1/G6P_1-epimerase"/>
</dbReference>
<evidence type="ECO:0000256" key="3">
    <source>
        <dbReference type="ARBA" id="ARBA00023277"/>
    </source>
</evidence>
<dbReference type="InterPro" id="IPR018052">
    <property type="entry name" value="Ald1_epimerase_CS"/>
</dbReference>
<dbReference type="PANTHER" id="PTHR10091:SF0">
    <property type="entry name" value="GALACTOSE MUTAROTASE"/>
    <property type="match status" value="1"/>
</dbReference>
<dbReference type="PROSITE" id="PS00545">
    <property type="entry name" value="ALDOSE_1_EPIMERASE"/>
    <property type="match status" value="1"/>
</dbReference>
<dbReference type="Gene3D" id="2.70.98.10">
    <property type="match status" value="1"/>
</dbReference>
<dbReference type="STRING" id="857342.A0A2T3APL0"/>
<keyword evidence="2" id="KW-0413">Isomerase</keyword>
<dbReference type="PANTHER" id="PTHR10091">
    <property type="entry name" value="ALDOSE-1-EPIMERASE"/>
    <property type="match status" value="1"/>
</dbReference>
<evidence type="ECO:0000313" key="5">
    <source>
        <dbReference type="Proteomes" id="UP000241818"/>
    </source>
</evidence>
<evidence type="ECO:0000313" key="4">
    <source>
        <dbReference type="EMBL" id="PSS06936.1"/>
    </source>
</evidence>